<dbReference type="RefSeq" id="WP_067633788.1">
    <property type="nucleotide sequence ID" value="NZ_CP013213.1"/>
</dbReference>
<name>A0A0X8H1C1_9FIRM</name>
<feature type="domain" description="tRNA(Ile)-lysidine/2-thiocytidine synthase N-terminal" evidence="2">
    <location>
        <begin position="37"/>
        <end position="201"/>
    </location>
</feature>
<organism evidence="3 4">
    <name type="scientific">Erysipelothrix larvae</name>
    <dbReference type="NCBI Taxonomy" id="1514105"/>
    <lineage>
        <taxon>Bacteria</taxon>
        <taxon>Bacillati</taxon>
        <taxon>Bacillota</taxon>
        <taxon>Erysipelotrichia</taxon>
        <taxon>Erysipelotrichales</taxon>
        <taxon>Erysipelotrichaceae</taxon>
        <taxon>Erysipelothrix</taxon>
    </lineage>
</organism>
<dbReference type="InterPro" id="IPR014729">
    <property type="entry name" value="Rossmann-like_a/b/a_fold"/>
</dbReference>
<keyword evidence="4" id="KW-1185">Reference proteome</keyword>
<dbReference type="AlphaFoldDB" id="A0A0X8H1C1"/>
<dbReference type="Pfam" id="PF01171">
    <property type="entry name" value="ATP_bind_3"/>
    <property type="match status" value="1"/>
</dbReference>
<dbReference type="PANTHER" id="PTHR43686">
    <property type="entry name" value="SULFURTRANSFERASE-RELATED"/>
    <property type="match status" value="1"/>
</dbReference>
<dbReference type="SUPFAM" id="SSF52402">
    <property type="entry name" value="Adenine nucleotide alpha hydrolases-like"/>
    <property type="match status" value="1"/>
</dbReference>
<evidence type="ECO:0000259" key="2">
    <source>
        <dbReference type="Pfam" id="PF01171"/>
    </source>
</evidence>
<gene>
    <name evidence="3" type="ORF">AOC36_09780</name>
</gene>
<dbReference type="STRING" id="1514105.AOC36_09780"/>
<dbReference type="PIRSF" id="PIRSF004976">
    <property type="entry name" value="ATPase_YdaO"/>
    <property type="match status" value="1"/>
</dbReference>
<dbReference type="Proteomes" id="UP000063781">
    <property type="component" value="Chromosome"/>
</dbReference>
<sequence>MNHEMRNSVLKTYRKELWSRFMRAITDYDLIQPNDRIAICISGGKDSMLMALMFKVLQTFSEVPFEVKYVVMDPGYKKEHRQQIIDNAQKLDIPIEIHDSRIFEYVDTLPKSPCYLCARMRRGHLYAFAEKLGCNKIALGHHYDDAIETTLLNIFYGGQFGTMLPRLNSTSNQGMELIRPLYLVREKSIIKWATRYNLEFLNCACSFTEKKQTDSKRLEIKKLIETLSETNPFLEANIFRSVEHVNLGKVMSYYDDDIEEVSFLDQFKKDNT</sequence>
<evidence type="ECO:0000313" key="4">
    <source>
        <dbReference type="Proteomes" id="UP000063781"/>
    </source>
</evidence>
<dbReference type="InterPro" id="IPR035107">
    <property type="entry name" value="tRNA_thiolation_TtcA_Ctu1"/>
</dbReference>
<evidence type="ECO:0000256" key="1">
    <source>
        <dbReference type="ARBA" id="ARBA00022679"/>
    </source>
</evidence>
<dbReference type="GO" id="GO:0008033">
    <property type="term" value="P:tRNA processing"/>
    <property type="evidence" value="ECO:0007669"/>
    <property type="project" value="InterPro"/>
</dbReference>
<dbReference type="InterPro" id="IPR011063">
    <property type="entry name" value="TilS/TtcA_N"/>
</dbReference>
<dbReference type="OrthoDB" id="9801054at2"/>
<reference evidence="3 4" key="1">
    <citation type="submission" date="2015-10" db="EMBL/GenBank/DDBJ databases">
        <title>Erysipelothrix larvae sp. LV19 isolated from the larval gut of the rhinoceros beetle, Trypoxylus dichotomus.</title>
        <authorList>
            <person name="Lim S."/>
            <person name="Kim B.-C."/>
        </authorList>
    </citation>
    <scope>NUCLEOTIDE SEQUENCE [LARGE SCALE GENOMIC DNA]</scope>
    <source>
        <strain evidence="3 4">LV19</strain>
    </source>
</reference>
<proteinExistence type="predicted"/>
<dbReference type="Gene3D" id="3.40.50.620">
    <property type="entry name" value="HUPs"/>
    <property type="match status" value="1"/>
</dbReference>
<dbReference type="EMBL" id="CP013213">
    <property type="protein sequence ID" value="AMC94256.1"/>
    <property type="molecule type" value="Genomic_DNA"/>
</dbReference>
<protein>
    <submittedName>
        <fullName evidence="3">tRNA 2-thiocytidine biosynthesis protein TtcA</fullName>
    </submittedName>
</protein>
<accession>A0A0X8H1C1</accession>
<dbReference type="CDD" id="cd24138">
    <property type="entry name" value="TtcA-like"/>
    <property type="match status" value="1"/>
</dbReference>
<keyword evidence="1" id="KW-0808">Transferase</keyword>
<evidence type="ECO:0000313" key="3">
    <source>
        <dbReference type="EMBL" id="AMC94256.1"/>
    </source>
</evidence>
<dbReference type="GO" id="GO:0016740">
    <property type="term" value="F:transferase activity"/>
    <property type="evidence" value="ECO:0007669"/>
    <property type="project" value="UniProtKB-KW"/>
</dbReference>
<dbReference type="PANTHER" id="PTHR43686:SF1">
    <property type="entry name" value="AMINOTRAN_5 DOMAIN-CONTAINING PROTEIN"/>
    <property type="match status" value="1"/>
</dbReference>
<dbReference type="KEGG" id="erl:AOC36_09780"/>